<keyword evidence="1" id="KW-0472">Membrane</keyword>
<keyword evidence="1" id="KW-1133">Transmembrane helix</keyword>
<feature type="domain" description="LiaF transmembrane" evidence="2">
    <location>
        <begin position="28"/>
        <end position="122"/>
    </location>
</feature>
<feature type="transmembrane region" description="Helical" evidence="1">
    <location>
        <begin position="46"/>
        <end position="70"/>
    </location>
</feature>
<protein>
    <recommendedName>
        <fullName evidence="2">LiaF transmembrane domain-containing protein</fullName>
    </recommendedName>
</protein>
<organism evidence="3 4">
    <name type="scientific">Candidatus Tidjanibacter faecipullorum</name>
    <dbReference type="NCBI Taxonomy" id="2838766"/>
    <lineage>
        <taxon>Bacteria</taxon>
        <taxon>Pseudomonadati</taxon>
        <taxon>Bacteroidota</taxon>
        <taxon>Bacteroidia</taxon>
        <taxon>Bacteroidales</taxon>
        <taxon>Rikenellaceae</taxon>
        <taxon>Tidjanibacter</taxon>
    </lineage>
</organism>
<evidence type="ECO:0000256" key="1">
    <source>
        <dbReference type="SAM" id="Phobius"/>
    </source>
</evidence>
<evidence type="ECO:0000259" key="2">
    <source>
        <dbReference type="Pfam" id="PF22570"/>
    </source>
</evidence>
<dbReference type="Proteomes" id="UP000824014">
    <property type="component" value="Unassembled WGS sequence"/>
</dbReference>
<dbReference type="InterPro" id="IPR054331">
    <property type="entry name" value="LiaF_TM"/>
</dbReference>
<reference evidence="3" key="1">
    <citation type="journal article" date="2021" name="PeerJ">
        <title>Extensive microbial diversity within the chicken gut microbiome revealed by metagenomics and culture.</title>
        <authorList>
            <person name="Gilroy R."/>
            <person name="Ravi A."/>
            <person name="Getino M."/>
            <person name="Pursley I."/>
            <person name="Horton D.L."/>
            <person name="Alikhan N.F."/>
            <person name="Baker D."/>
            <person name="Gharbi K."/>
            <person name="Hall N."/>
            <person name="Watson M."/>
            <person name="Adriaenssens E.M."/>
            <person name="Foster-Nyarko E."/>
            <person name="Jarju S."/>
            <person name="Secka A."/>
            <person name="Antonio M."/>
            <person name="Oren A."/>
            <person name="Chaudhuri R.R."/>
            <person name="La Ragione R."/>
            <person name="Hildebrand F."/>
            <person name="Pallen M.J."/>
        </authorList>
    </citation>
    <scope>NUCLEOTIDE SEQUENCE</scope>
    <source>
        <strain evidence="3">ChiHjej11B10-19426</strain>
    </source>
</reference>
<feature type="transmembrane region" description="Helical" evidence="1">
    <location>
        <begin position="100"/>
        <end position="119"/>
    </location>
</feature>
<evidence type="ECO:0000313" key="3">
    <source>
        <dbReference type="EMBL" id="HIZ15402.1"/>
    </source>
</evidence>
<feature type="transmembrane region" description="Helical" evidence="1">
    <location>
        <begin position="77"/>
        <end position="94"/>
    </location>
</feature>
<reference evidence="3" key="2">
    <citation type="submission" date="2021-04" db="EMBL/GenBank/DDBJ databases">
        <authorList>
            <person name="Gilroy R."/>
        </authorList>
    </citation>
    <scope>NUCLEOTIDE SEQUENCE</scope>
    <source>
        <strain evidence="3">ChiHjej11B10-19426</strain>
    </source>
</reference>
<proteinExistence type="predicted"/>
<evidence type="ECO:0000313" key="4">
    <source>
        <dbReference type="Proteomes" id="UP000824014"/>
    </source>
</evidence>
<name>A0A9D2DEJ9_9BACT</name>
<gene>
    <name evidence="3" type="ORF">H9816_05785</name>
</gene>
<dbReference type="Pfam" id="PF22570">
    <property type="entry name" value="LiaF-TM"/>
    <property type="match status" value="1"/>
</dbReference>
<dbReference type="EMBL" id="DXCC01000017">
    <property type="protein sequence ID" value="HIZ15402.1"/>
    <property type="molecule type" value="Genomic_DNA"/>
</dbReference>
<accession>A0A9D2DEJ9</accession>
<sequence length="125" mass="13963">MEIMQEDRSRNDRPEPRRADLPAGKIYLGAVLVVAGLVWLAYNVHWIGFGVFRVIFSWQMLLVLIGGYLLALRQWSAGAIIGCLGLFFVVTDWFGLDFSFGRVVLPLAVIAVGVALIVSRTGRRR</sequence>
<comment type="caution">
    <text evidence="3">The sequence shown here is derived from an EMBL/GenBank/DDBJ whole genome shotgun (WGS) entry which is preliminary data.</text>
</comment>
<keyword evidence="1" id="KW-0812">Transmembrane</keyword>
<feature type="transmembrane region" description="Helical" evidence="1">
    <location>
        <begin position="21"/>
        <end position="40"/>
    </location>
</feature>
<dbReference type="AlphaFoldDB" id="A0A9D2DEJ9"/>